<evidence type="ECO:0000313" key="2">
    <source>
        <dbReference type="Proteomes" id="UP000245626"/>
    </source>
</evidence>
<organism evidence="1 2">
    <name type="scientific">Violaceomyces palustris</name>
    <dbReference type="NCBI Taxonomy" id="1673888"/>
    <lineage>
        <taxon>Eukaryota</taxon>
        <taxon>Fungi</taxon>
        <taxon>Dikarya</taxon>
        <taxon>Basidiomycota</taxon>
        <taxon>Ustilaginomycotina</taxon>
        <taxon>Ustilaginomycetes</taxon>
        <taxon>Violaceomycetales</taxon>
        <taxon>Violaceomycetaceae</taxon>
        <taxon>Violaceomyces</taxon>
    </lineage>
</organism>
<sequence>MRSLARIVHVSFRRVEKAADWLTGSAGPVFVTICTVLVLGGSWTFFTAMFPSMAPIPSPVKELLETRSPAHVALGLIPTSAQALRVDPITSLRFGTSLFSCLFIVWSIAWHYYMACTEPPGSVLEGLGDDAGERRSGVGSTIWWERYRLRAARASGPPIRRVVSSDAGAKVGETFEPASPIRPATSAVNVSDVLASSIGSLVDVPPSPGKRIGHAHHGSDLVLAMNGSPSTGSRRGSPFSTPKVPRSQLPLTRQDSESQLMSKAQIQSLQEDDYRPEEQEDEGDDDTFPLARMCHKCDKVTLAKALITLPPELRRVERQLRRKPNVQRRDCSSKSGLPGSLDDDDEIETDVRDWLGPEDSDKLVPPPKPERSHHCRVCKTCVLKYDHHCPWLNQCVGIGNERYFVLFMTWLSIGCAVVSIVGWSAARKAVEFSSEWPYDYTPRVFVILLYVLAIVMGLALGVMAGWQLILIARGETSVESNDNTHYREVAKRRGQTFINVYDVGARKNLELFFNVGEGSPHSYWTIMLPIRINPYTDGWHFAKKRGLRGRHAGIRAEEELTDEELESEDEIDKLQFGKATDAATHTFERFA</sequence>
<name>A0ACD0NWN2_9BASI</name>
<dbReference type="Proteomes" id="UP000245626">
    <property type="component" value="Unassembled WGS sequence"/>
</dbReference>
<accession>A0ACD0NWN2</accession>
<keyword evidence="2" id="KW-1185">Reference proteome</keyword>
<dbReference type="EMBL" id="KZ819955">
    <property type="protein sequence ID" value="PWN50230.1"/>
    <property type="molecule type" value="Genomic_DNA"/>
</dbReference>
<evidence type="ECO:0000313" key="1">
    <source>
        <dbReference type="EMBL" id="PWN50230.1"/>
    </source>
</evidence>
<reference evidence="1 2" key="1">
    <citation type="journal article" date="2018" name="Mol. Biol. Evol.">
        <title>Broad Genomic Sampling Reveals a Smut Pathogenic Ancestry of the Fungal Clade Ustilaginomycotina.</title>
        <authorList>
            <person name="Kijpornyongpan T."/>
            <person name="Mondo S.J."/>
            <person name="Barry K."/>
            <person name="Sandor L."/>
            <person name="Lee J."/>
            <person name="Lipzen A."/>
            <person name="Pangilinan J."/>
            <person name="LaButti K."/>
            <person name="Hainaut M."/>
            <person name="Henrissat B."/>
            <person name="Grigoriev I.V."/>
            <person name="Spatafora J.W."/>
            <person name="Aime M.C."/>
        </authorList>
    </citation>
    <scope>NUCLEOTIDE SEQUENCE [LARGE SCALE GENOMIC DNA]</scope>
    <source>
        <strain evidence="1 2">SA 807</strain>
    </source>
</reference>
<gene>
    <name evidence="1" type="ORF">IE53DRAFT_374726</name>
</gene>
<proteinExistence type="predicted"/>
<protein>
    <submittedName>
        <fullName evidence="1">Uncharacterized protein</fullName>
    </submittedName>
</protein>